<dbReference type="Proteomes" id="UP000229897">
    <property type="component" value="Chromosome"/>
</dbReference>
<name>A0A2D2DPB3_9BURK</name>
<dbReference type="KEGG" id="mass:CR152_21550"/>
<dbReference type="RefSeq" id="WP_099878380.1">
    <property type="nucleotide sequence ID" value="NZ_CP024608.1"/>
</dbReference>
<proteinExistence type="predicted"/>
<keyword evidence="3" id="KW-0012">Acyltransferase</keyword>
<comment type="catalytic activity">
    <reaction evidence="4">
        <text>holo-[ACP] + malonyl-CoA = malonyl-[ACP] + CoA</text>
        <dbReference type="Rhea" id="RHEA:41792"/>
        <dbReference type="Rhea" id="RHEA-COMP:9623"/>
        <dbReference type="Rhea" id="RHEA-COMP:9685"/>
        <dbReference type="ChEBI" id="CHEBI:57287"/>
        <dbReference type="ChEBI" id="CHEBI:57384"/>
        <dbReference type="ChEBI" id="CHEBI:64479"/>
        <dbReference type="ChEBI" id="CHEBI:78449"/>
        <dbReference type="EC" id="2.3.1.39"/>
    </reaction>
</comment>
<dbReference type="GO" id="GO:0004314">
    <property type="term" value="F:[acyl-carrier-protein] S-malonyltransferase activity"/>
    <property type="evidence" value="ECO:0007669"/>
    <property type="project" value="UniProtKB-EC"/>
</dbReference>
<dbReference type="SMART" id="SM00827">
    <property type="entry name" value="PKS_AT"/>
    <property type="match status" value="1"/>
</dbReference>
<dbReference type="InterPro" id="IPR016035">
    <property type="entry name" value="Acyl_Trfase/lysoPLipase"/>
</dbReference>
<evidence type="ECO:0000256" key="1">
    <source>
        <dbReference type="ARBA" id="ARBA00013258"/>
    </source>
</evidence>
<sequence length="377" mass="41481">MKTYMFPGQGSQSTEMGAGLFDRYPDLTATADRILGYSIKELCMEDPRDELGKTQFTQPALYVVNALSYYKRLEETGQAPDFLAGHSLGEFNALLAAECFDFETGLKLVQKRGELMAQVSNGAMAAVLNASKDDIEGILKANGLNQVYLANYNTPSQIVLSGLSEEIAAVQKFFQTGKMRYYPLATSGAFHSAFMQDAMEKFRDFLKEFTFAAPKIPVIANVTARPYRADALLDTLSAQIASTVRWSESIQYLLAMGLERGEVPVFEELGHGDVLTKLVMTIKLQTPEALLNELIKTGLSGEAASAPLPAPIKLNDAQEKIALWKKMHPIGTKVKSSLLNLDNLETRTDAVLLFGHRAAVYLKGYNGYFALDELTPM</sequence>
<evidence type="ECO:0000256" key="4">
    <source>
        <dbReference type="ARBA" id="ARBA00048462"/>
    </source>
</evidence>
<evidence type="ECO:0000256" key="3">
    <source>
        <dbReference type="ARBA" id="ARBA00023315"/>
    </source>
</evidence>
<dbReference type="AlphaFoldDB" id="A0A2D2DPB3"/>
<dbReference type="Pfam" id="PF00698">
    <property type="entry name" value="Acyl_transf_1"/>
    <property type="match status" value="1"/>
</dbReference>
<dbReference type="OrthoDB" id="9808564at2"/>
<protein>
    <recommendedName>
        <fullName evidence="1">[acyl-carrier-protein] S-malonyltransferase</fullName>
        <ecNumber evidence="1">2.3.1.39</ecNumber>
    </recommendedName>
</protein>
<evidence type="ECO:0000313" key="7">
    <source>
        <dbReference type="Proteomes" id="UP000229897"/>
    </source>
</evidence>
<dbReference type="PANTHER" id="PTHR42681">
    <property type="entry name" value="MALONYL-COA-ACYL CARRIER PROTEIN TRANSACYLASE, MITOCHONDRIAL"/>
    <property type="match status" value="1"/>
</dbReference>
<reference evidence="6" key="1">
    <citation type="submission" date="2017-10" db="EMBL/GenBank/DDBJ databases">
        <title>Massilia psychrophilum sp. nov., a novel purple-pigmented bacterium isolated from Tianshan glacier, Xinjiang Municipality, China.</title>
        <authorList>
            <person name="Wang H."/>
        </authorList>
    </citation>
    <scope>NUCLEOTIDE SEQUENCE [LARGE SCALE GENOMIC DNA]</scope>
    <source>
        <strain evidence="6">B2</strain>
    </source>
</reference>
<accession>A0A2D2DPB3</accession>
<dbReference type="GO" id="GO:0005829">
    <property type="term" value="C:cytosol"/>
    <property type="evidence" value="ECO:0007669"/>
    <property type="project" value="TreeGrafter"/>
</dbReference>
<dbReference type="PANTHER" id="PTHR42681:SF1">
    <property type="entry name" value="MALONYL-COA-ACYL CARRIER PROTEIN TRANSACYLASE, MITOCHONDRIAL"/>
    <property type="match status" value="1"/>
</dbReference>
<feature type="domain" description="Malonyl-CoA:ACP transacylase (MAT)" evidence="5">
    <location>
        <begin position="5"/>
        <end position="312"/>
    </location>
</feature>
<dbReference type="InterPro" id="IPR014043">
    <property type="entry name" value="Acyl_transferase_dom"/>
</dbReference>
<organism evidence="6 7">
    <name type="scientific">Massilia violaceinigra</name>
    <dbReference type="NCBI Taxonomy" id="2045208"/>
    <lineage>
        <taxon>Bacteria</taxon>
        <taxon>Pseudomonadati</taxon>
        <taxon>Pseudomonadota</taxon>
        <taxon>Betaproteobacteria</taxon>
        <taxon>Burkholderiales</taxon>
        <taxon>Oxalobacteraceae</taxon>
        <taxon>Telluria group</taxon>
        <taxon>Massilia</taxon>
    </lineage>
</organism>
<dbReference type="Gene3D" id="3.40.366.10">
    <property type="entry name" value="Malonyl-Coenzyme A Acyl Carrier Protein, domain 2"/>
    <property type="match status" value="1"/>
</dbReference>
<evidence type="ECO:0000256" key="2">
    <source>
        <dbReference type="ARBA" id="ARBA00022679"/>
    </source>
</evidence>
<dbReference type="EMBL" id="CP024608">
    <property type="protein sequence ID" value="ATQ76815.1"/>
    <property type="molecule type" value="Genomic_DNA"/>
</dbReference>
<dbReference type="InterPro" id="IPR016036">
    <property type="entry name" value="Malonyl_transacylase_ACP-bd"/>
</dbReference>
<evidence type="ECO:0000313" key="6">
    <source>
        <dbReference type="EMBL" id="ATQ76815.1"/>
    </source>
</evidence>
<dbReference type="EC" id="2.3.1.39" evidence="1"/>
<dbReference type="InterPro" id="IPR004410">
    <property type="entry name" value="Malonyl_CoA-ACP_transAc_FabD"/>
</dbReference>
<keyword evidence="7" id="KW-1185">Reference proteome</keyword>
<dbReference type="InterPro" id="IPR050858">
    <property type="entry name" value="Mal-CoA-ACP_Trans/PKS_FabD"/>
</dbReference>
<dbReference type="Gene3D" id="3.30.70.250">
    <property type="entry name" value="Malonyl-CoA ACP transacylase, ACP-binding"/>
    <property type="match status" value="1"/>
</dbReference>
<dbReference type="SUPFAM" id="SSF52151">
    <property type="entry name" value="FabD/lysophospholipase-like"/>
    <property type="match status" value="1"/>
</dbReference>
<dbReference type="NCBIfam" id="TIGR00128">
    <property type="entry name" value="fabD"/>
    <property type="match status" value="1"/>
</dbReference>
<gene>
    <name evidence="6" type="primary">fabD</name>
    <name evidence="6" type="ORF">CR152_21550</name>
</gene>
<dbReference type="InterPro" id="IPR001227">
    <property type="entry name" value="Ac_transferase_dom_sf"/>
</dbReference>
<evidence type="ECO:0000259" key="5">
    <source>
        <dbReference type="SMART" id="SM00827"/>
    </source>
</evidence>
<keyword evidence="2 6" id="KW-0808">Transferase</keyword>
<dbReference type="SUPFAM" id="SSF55048">
    <property type="entry name" value="Probable ACP-binding domain of malonyl-CoA ACP transacylase"/>
    <property type="match status" value="1"/>
</dbReference>
<dbReference type="GO" id="GO:0006633">
    <property type="term" value="P:fatty acid biosynthetic process"/>
    <property type="evidence" value="ECO:0007669"/>
    <property type="project" value="TreeGrafter"/>
</dbReference>